<evidence type="ECO:0000313" key="3">
    <source>
        <dbReference type="Proteomes" id="UP000070810"/>
    </source>
</evidence>
<feature type="transmembrane region" description="Helical" evidence="1">
    <location>
        <begin position="27"/>
        <end position="46"/>
    </location>
</feature>
<keyword evidence="3" id="KW-1185">Reference proteome</keyword>
<keyword evidence="1" id="KW-0812">Transmembrane</keyword>
<evidence type="ECO:0008006" key="4">
    <source>
        <dbReference type="Google" id="ProtNLM"/>
    </source>
</evidence>
<keyword evidence="1" id="KW-1133">Transmembrane helix</keyword>
<dbReference type="EMBL" id="LDRK01000022">
    <property type="protein sequence ID" value="KTR86427.1"/>
    <property type="molecule type" value="Genomic_DNA"/>
</dbReference>
<dbReference type="RefSeq" id="WP_058593485.1">
    <property type="nucleotide sequence ID" value="NZ_LDRK01000022.1"/>
</dbReference>
<feature type="transmembrane region" description="Helical" evidence="1">
    <location>
        <begin position="104"/>
        <end position="126"/>
    </location>
</feature>
<protein>
    <recommendedName>
        <fullName evidence="4">PH domain-containing protein</fullName>
    </recommendedName>
</protein>
<evidence type="ECO:0000313" key="2">
    <source>
        <dbReference type="EMBL" id="KTR86427.1"/>
    </source>
</evidence>
<organism evidence="2 3">
    <name type="scientific">Leucobacter chromiiresistens</name>
    <dbReference type="NCBI Taxonomy" id="1079994"/>
    <lineage>
        <taxon>Bacteria</taxon>
        <taxon>Bacillati</taxon>
        <taxon>Actinomycetota</taxon>
        <taxon>Actinomycetes</taxon>
        <taxon>Micrococcales</taxon>
        <taxon>Microbacteriaceae</taxon>
        <taxon>Leucobacter</taxon>
    </lineage>
</organism>
<accession>A0A147EPE8</accession>
<name>A0A147EPE8_9MICO</name>
<feature type="transmembrane region" description="Helical" evidence="1">
    <location>
        <begin position="67"/>
        <end position="92"/>
    </location>
</feature>
<evidence type="ECO:0000256" key="1">
    <source>
        <dbReference type="SAM" id="Phobius"/>
    </source>
</evidence>
<dbReference type="AlphaFoldDB" id="A0A147EPE8"/>
<dbReference type="PATRIC" id="fig|1079994.3.peg.1083"/>
<comment type="caution">
    <text evidence="2">The sequence shown here is derived from an EMBL/GenBank/DDBJ whole genome shotgun (WGS) entry which is preliminary data.</text>
</comment>
<reference evidence="2 3" key="1">
    <citation type="journal article" date="2016" name="Front. Microbiol.">
        <title>Genomic Resource of Rice Seed Associated Bacteria.</title>
        <authorList>
            <person name="Midha S."/>
            <person name="Bansal K."/>
            <person name="Sharma S."/>
            <person name="Kumar N."/>
            <person name="Patil P.P."/>
            <person name="Chaudhry V."/>
            <person name="Patil P.B."/>
        </authorList>
    </citation>
    <scope>NUCLEOTIDE SEQUENCE [LARGE SCALE GENOMIC DNA]</scope>
    <source>
        <strain evidence="2 3">NS354</strain>
    </source>
</reference>
<sequence length="231" mass="25687">MLFTAVSMGCLAFAILADREDRPFAVMVTLLFLGVTFLVVMELVMLRRVVWDGFRLRSGTEMHFVGTGFSGVSPALAGLCFTSAAAIIIWTWVTPGEIPITGPVGRTGGLLLLTFMGLGTLSVVVLKRFYPSGIKMDAEAVRVRQGISERCFRWSELESVTLHIRRRHAFLDIAGEEGNHLSLPAIYYESNPYYVAELILFYLRHPGRREMLCDPDAAIREVMEIEGPDAP</sequence>
<proteinExistence type="predicted"/>
<gene>
    <name evidence="2" type="ORF">NS354_04990</name>
</gene>
<keyword evidence="1" id="KW-0472">Membrane</keyword>
<dbReference type="Proteomes" id="UP000070810">
    <property type="component" value="Unassembled WGS sequence"/>
</dbReference>